<dbReference type="AlphaFoldDB" id="A0ABD0QDR8"/>
<feature type="non-terminal residue" evidence="1">
    <location>
        <position position="1"/>
    </location>
</feature>
<keyword evidence="2" id="KW-1185">Reference proteome</keyword>
<gene>
    <name evidence="1" type="ORF">M9458_020095</name>
</gene>
<dbReference type="EMBL" id="JAMKFB020000009">
    <property type="protein sequence ID" value="KAL0184399.1"/>
    <property type="molecule type" value="Genomic_DNA"/>
</dbReference>
<comment type="caution">
    <text evidence="1">The sequence shown here is derived from an EMBL/GenBank/DDBJ whole genome shotgun (WGS) entry which is preliminary data.</text>
</comment>
<proteinExistence type="predicted"/>
<organism evidence="1 2">
    <name type="scientific">Cirrhinus mrigala</name>
    <name type="common">Mrigala</name>
    <dbReference type="NCBI Taxonomy" id="683832"/>
    <lineage>
        <taxon>Eukaryota</taxon>
        <taxon>Metazoa</taxon>
        <taxon>Chordata</taxon>
        <taxon>Craniata</taxon>
        <taxon>Vertebrata</taxon>
        <taxon>Euteleostomi</taxon>
        <taxon>Actinopterygii</taxon>
        <taxon>Neopterygii</taxon>
        <taxon>Teleostei</taxon>
        <taxon>Ostariophysi</taxon>
        <taxon>Cypriniformes</taxon>
        <taxon>Cyprinidae</taxon>
        <taxon>Labeoninae</taxon>
        <taxon>Labeonini</taxon>
        <taxon>Cirrhinus</taxon>
    </lineage>
</organism>
<reference evidence="1 2" key="1">
    <citation type="submission" date="2024-05" db="EMBL/GenBank/DDBJ databases">
        <title>Genome sequencing and assembly of Indian major carp, Cirrhinus mrigala (Hamilton, 1822).</title>
        <authorList>
            <person name="Mohindra V."/>
            <person name="Chowdhury L.M."/>
            <person name="Lal K."/>
            <person name="Jena J.K."/>
        </authorList>
    </citation>
    <scope>NUCLEOTIDE SEQUENCE [LARGE SCALE GENOMIC DNA]</scope>
    <source>
        <strain evidence="1">CM1030</strain>
        <tissue evidence="1">Blood</tissue>
    </source>
</reference>
<name>A0ABD0QDR8_CIRMR</name>
<protein>
    <submittedName>
        <fullName evidence="1">Uncharacterized protein</fullName>
    </submittedName>
</protein>
<evidence type="ECO:0000313" key="1">
    <source>
        <dbReference type="EMBL" id="KAL0184399.1"/>
    </source>
</evidence>
<feature type="non-terminal residue" evidence="1">
    <location>
        <position position="76"/>
    </location>
</feature>
<dbReference type="Proteomes" id="UP001529510">
    <property type="component" value="Unassembled WGS sequence"/>
</dbReference>
<evidence type="ECO:0000313" key="2">
    <source>
        <dbReference type="Proteomes" id="UP001529510"/>
    </source>
</evidence>
<accession>A0ABD0QDR8</accession>
<sequence length="76" mass="8301">VGYGKLEVKEKLPKLKPSSLNFKTYTGQSVKVLGTSKVKVKHNGLMKDLSVVVVAGSGPNLLGRSWFAELELGWEK</sequence>